<feature type="compositionally biased region" description="Low complexity" evidence="1">
    <location>
        <begin position="124"/>
        <end position="156"/>
    </location>
</feature>
<proteinExistence type="predicted"/>
<dbReference type="AlphaFoldDB" id="A0A6L2KBD8"/>
<organism evidence="2">
    <name type="scientific">Tanacetum cinerariifolium</name>
    <name type="common">Dalmatian daisy</name>
    <name type="synonym">Chrysanthemum cinerariifolium</name>
    <dbReference type="NCBI Taxonomy" id="118510"/>
    <lineage>
        <taxon>Eukaryota</taxon>
        <taxon>Viridiplantae</taxon>
        <taxon>Streptophyta</taxon>
        <taxon>Embryophyta</taxon>
        <taxon>Tracheophyta</taxon>
        <taxon>Spermatophyta</taxon>
        <taxon>Magnoliopsida</taxon>
        <taxon>eudicotyledons</taxon>
        <taxon>Gunneridae</taxon>
        <taxon>Pentapetalae</taxon>
        <taxon>asterids</taxon>
        <taxon>campanulids</taxon>
        <taxon>Asterales</taxon>
        <taxon>Asteraceae</taxon>
        <taxon>Asteroideae</taxon>
        <taxon>Anthemideae</taxon>
        <taxon>Anthemidinae</taxon>
        <taxon>Tanacetum</taxon>
    </lineage>
</organism>
<gene>
    <name evidence="2" type="ORF">Tci_018010</name>
</gene>
<feature type="region of interest" description="Disordered" evidence="1">
    <location>
        <begin position="76"/>
        <end position="156"/>
    </location>
</feature>
<protein>
    <submittedName>
        <fullName evidence="2">Uncharacterized protein</fullName>
    </submittedName>
</protein>
<reference evidence="2" key="1">
    <citation type="journal article" date="2019" name="Sci. Rep.">
        <title>Draft genome of Tanacetum cinerariifolium, the natural source of mosquito coil.</title>
        <authorList>
            <person name="Yamashiro T."/>
            <person name="Shiraishi A."/>
            <person name="Satake H."/>
            <person name="Nakayama K."/>
        </authorList>
    </citation>
    <scope>NUCLEOTIDE SEQUENCE</scope>
</reference>
<name>A0A6L2KBD8_TANCI</name>
<comment type="caution">
    <text evidence="2">The sequence shown here is derived from an EMBL/GenBank/DDBJ whole genome shotgun (WGS) entry which is preliminary data.</text>
</comment>
<dbReference type="EMBL" id="BKCJ010002069">
    <property type="protein sequence ID" value="GEU46032.1"/>
    <property type="molecule type" value="Genomic_DNA"/>
</dbReference>
<feature type="region of interest" description="Disordered" evidence="1">
    <location>
        <begin position="1"/>
        <end position="21"/>
    </location>
</feature>
<evidence type="ECO:0000313" key="2">
    <source>
        <dbReference type="EMBL" id="GEU46032.1"/>
    </source>
</evidence>
<sequence length="255" mass="27251">MAISTISISLDSSEKSVGTPSGRVLWFGRIPTTVPVITPTVDPPVIHDDTSLIPTETPTISSITSMIPLTAPTTHYTSPFIHTDSSDDDTPNTPPSPTHEIPPIEVTPPTNYFTCDDSLRDSLSDSSSMTSSNSSLDAISDSSSGHSSLDHSSPSLTSGMRYSHQLCSSGPSIPYLFAAIIERPSHSSSMGPFQKRSRSLTISVPVPLPIPGALYSIRADLETGLRDKVDVRGSDEPYLEPDIDTEIQAEIVDPT</sequence>
<evidence type="ECO:0000256" key="1">
    <source>
        <dbReference type="SAM" id="MobiDB-lite"/>
    </source>
</evidence>
<accession>A0A6L2KBD8</accession>
<feature type="compositionally biased region" description="Polar residues" evidence="1">
    <location>
        <begin position="1"/>
        <end position="19"/>
    </location>
</feature>